<evidence type="ECO:0000313" key="9">
    <source>
        <dbReference type="EMBL" id="MDN0075621.1"/>
    </source>
</evidence>
<evidence type="ECO:0000313" key="10">
    <source>
        <dbReference type="Proteomes" id="UP001168540"/>
    </source>
</evidence>
<evidence type="ECO:0000256" key="7">
    <source>
        <dbReference type="SAM" id="MobiDB-lite"/>
    </source>
</evidence>
<dbReference type="Proteomes" id="UP001168540">
    <property type="component" value="Unassembled WGS sequence"/>
</dbReference>
<gene>
    <name evidence="9" type="ORF">QU481_12030</name>
</gene>
<accession>A0ABT7XPB0</accession>
<feature type="compositionally biased region" description="Basic and acidic residues" evidence="7">
    <location>
        <begin position="437"/>
        <end position="446"/>
    </location>
</feature>
<keyword evidence="6" id="KW-0378">Hydrolase</keyword>
<keyword evidence="10" id="KW-1185">Reference proteome</keyword>
<keyword evidence="5 9" id="KW-0255">Endonuclease</keyword>
<evidence type="ECO:0000256" key="3">
    <source>
        <dbReference type="ARBA" id="ARBA00022705"/>
    </source>
</evidence>
<organism evidence="9 10">
    <name type="scientific">Crenobacter oryzisoli</name>
    <dbReference type="NCBI Taxonomy" id="3056844"/>
    <lineage>
        <taxon>Bacteria</taxon>
        <taxon>Pseudomonadati</taxon>
        <taxon>Pseudomonadota</taxon>
        <taxon>Betaproteobacteria</taxon>
        <taxon>Neisseriales</taxon>
        <taxon>Neisseriaceae</taxon>
        <taxon>Crenobacter</taxon>
    </lineage>
</organism>
<evidence type="ECO:0000256" key="2">
    <source>
        <dbReference type="ARBA" id="ARBA00009260"/>
    </source>
</evidence>
<proteinExistence type="inferred from homology"/>
<dbReference type="Pfam" id="PF05840">
    <property type="entry name" value="Phage_GPA"/>
    <property type="match status" value="1"/>
</dbReference>
<feature type="region of interest" description="Disordered" evidence="7">
    <location>
        <begin position="249"/>
        <end position="268"/>
    </location>
</feature>
<protein>
    <submittedName>
        <fullName evidence="9">Replication endonuclease</fullName>
    </submittedName>
</protein>
<feature type="region of interest" description="Disordered" evidence="7">
    <location>
        <begin position="437"/>
        <end position="461"/>
    </location>
</feature>
<name>A0ABT7XPB0_9NEIS</name>
<dbReference type="GO" id="GO:0004519">
    <property type="term" value="F:endonuclease activity"/>
    <property type="evidence" value="ECO:0007669"/>
    <property type="project" value="UniProtKB-KW"/>
</dbReference>
<feature type="region of interest" description="Disordered" evidence="7">
    <location>
        <begin position="755"/>
        <end position="775"/>
    </location>
</feature>
<evidence type="ECO:0000256" key="5">
    <source>
        <dbReference type="ARBA" id="ARBA00022759"/>
    </source>
</evidence>
<comment type="function">
    <text evidence="1">Possible endonuclease which induces a single-strand cut and initiates DNA replication.</text>
</comment>
<feature type="domain" description="Replication gene A protein-like" evidence="8">
    <location>
        <begin position="128"/>
        <end position="422"/>
    </location>
</feature>
<dbReference type="EMBL" id="JAUEDK010000019">
    <property type="protein sequence ID" value="MDN0075621.1"/>
    <property type="molecule type" value="Genomic_DNA"/>
</dbReference>
<dbReference type="InterPro" id="IPR008766">
    <property type="entry name" value="Replication_gene_A-like"/>
</dbReference>
<reference evidence="9" key="1">
    <citation type="submission" date="2023-06" db="EMBL/GenBank/DDBJ databases">
        <authorList>
            <person name="Zhang S."/>
        </authorList>
    </citation>
    <scope>NUCLEOTIDE SEQUENCE</scope>
    <source>
        <strain evidence="9">SG2303</strain>
    </source>
</reference>
<comment type="similarity">
    <text evidence="2">Belongs to the phage GPA family.</text>
</comment>
<evidence type="ECO:0000256" key="1">
    <source>
        <dbReference type="ARBA" id="ARBA00003293"/>
    </source>
</evidence>
<dbReference type="RefSeq" id="WP_289830255.1">
    <property type="nucleotide sequence ID" value="NZ_JAUEDK010000019.1"/>
</dbReference>
<comment type="caution">
    <text evidence="9">The sequence shown here is derived from an EMBL/GenBank/DDBJ whole genome shotgun (WGS) entry which is preliminary data.</text>
</comment>
<keyword evidence="4" id="KW-0540">Nuclease</keyword>
<keyword evidence="3" id="KW-0235">DNA replication</keyword>
<evidence type="ECO:0000256" key="4">
    <source>
        <dbReference type="ARBA" id="ARBA00022722"/>
    </source>
</evidence>
<sequence>MMPLVCHLPDSTVLGWINHFPPHLAYAVRREWLRRRNRPLRDLAHRIGVMDDGREREANEWLRELVAQFPTKSLELGASDEATVAYAKARAQEGEQLRIHGADLNALEVFCQEHGMPLPSGDSEEGIARRVGCSLWWRRNLRRVKARQVETMAISLGLVHKRNNLYCSNDAVNRRGEQQRRNRALLDAMVAINELGQEFTLAELADKGMANPAIRRAELMTRIAGFEYIAVSLGMAGEFITLTAPSRFHPRRAKSGQRNPKYDGSTPGTTRDYLAQVWSRITASLARQGIKVFGFRVAEPHHDGTPHLHGLFFMDPSQVRDFRLTVARYAVREDRAELGKDLSYALTKKAAKEQARELKRNGAPQSVEKLAERIGDEATFWSHPPRWVWKAIGPRVWFKAIDWNKGSAAGYIAKYIAKNIDGVRNDGTSIGQDFEATADRNSRADGDDGAAQHQGDDTDAMSTARRVDAWAATWGIRQFQQVGGPPVGVWRELRRYDYGDAEGVLMQAAAAADVGHWARFVEVMGGLELSRRDMPLQLAKDSEPVVNRYGEAGQKRLFGVVEVDGGQLAMTRVHEWKVLTGREAAAWTRVNNSTNLTIGPVATQATDEDRLRWLEEIAADDLIRAVQPLDDQFQPPAQLAEHQRRQRAALRRLTQARQRAQEAEFMQFCDHWVNAQRERAEAEREAVTVRRRGRELHKQFAGLQQGIGIALLAKVREEQERASRPRPSSSGDRWKAEDGSSLSIKEQLAAAMASSRQWMQRVNPDPHGVLNLGRA</sequence>
<evidence type="ECO:0000259" key="8">
    <source>
        <dbReference type="Pfam" id="PF05840"/>
    </source>
</evidence>
<feature type="region of interest" description="Disordered" evidence="7">
    <location>
        <begin position="718"/>
        <end position="741"/>
    </location>
</feature>
<evidence type="ECO:0000256" key="6">
    <source>
        <dbReference type="ARBA" id="ARBA00022801"/>
    </source>
</evidence>